<dbReference type="VEuPathDB" id="FungiDB:ACJ73_04466"/>
<gene>
    <name evidence="2" type="ORF">ACJ73_04466</name>
</gene>
<name>A0A1J9R852_9EURO</name>
<evidence type="ECO:0000313" key="2">
    <source>
        <dbReference type="EMBL" id="OJD24180.1"/>
    </source>
</evidence>
<dbReference type="InterPro" id="IPR011009">
    <property type="entry name" value="Kinase-like_dom_sf"/>
</dbReference>
<dbReference type="OrthoDB" id="2156052at2759"/>
<feature type="region of interest" description="Disordered" evidence="1">
    <location>
        <begin position="1"/>
        <end position="22"/>
    </location>
</feature>
<protein>
    <recommendedName>
        <fullName evidence="4">Protein kinase domain-containing protein</fullName>
    </recommendedName>
</protein>
<reference evidence="2 3" key="1">
    <citation type="submission" date="2015-08" db="EMBL/GenBank/DDBJ databases">
        <title>Emmonsia species relationships and genome sequence.</title>
        <authorList>
            <person name="Cuomo C.A."/>
            <person name="Schwartz I.S."/>
            <person name="Kenyon C."/>
            <person name="De Hoog G.S."/>
            <person name="Govender N.P."/>
            <person name="Botha A."/>
            <person name="Moreno L."/>
            <person name="De Vries M."/>
            <person name="Munoz J.F."/>
            <person name="Stielow J.B."/>
        </authorList>
    </citation>
    <scope>NUCLEOTIDE SEQUENCE [LARGE SCALE GENOMIC DNA]</scope>
    <source>
        <strain evidence="2 3">EI222</strain>
    </source>
</reference>
<dbReference type="STRING" id="1658174.A0A1J9R852"/>
<dbReference type="SUPFAM" id="SSF56112">
    <property type="entry name" value="Protein kinase-like (PK-like)"/>
    <property type="match status" value="1"/>
</dbReference>
<accession>A0A1J9R852</accession>
<dbReference type="EMBL" id="LGTZ01000619">
    <property type="protein sequence ID" value="OJD24180.1"/>
    <property type="molecule type" value="Genomic_DNA"/>
</dbReference>
<sequence>MARRAGTVPFSFSQPASKRSRSVQLPPFAELDAVSQRNRSHAATPPTMGRPSAGDWTWGHGWRDYRHRGFIPIIAVQLGFDTAAFDVCHWSDVQGKSEVPGYVDGLQMYEPVKRCGLPRSLRDVFGQVFGGLIQAEIYRVLQKAQCSAVPVFLGTIDLKLFLYLHGAGDIRHMLLMGWAGESIDNVKDKEVLSREISRSKKEIRMLGVVHKDLRLANMLWNDELRRVLIIDFHRLMKGGLDP</sequence>
<organism evidence="2 3">
    <name type="scientific">Blastomyces percursus</name>
    <dbReference type="NCBI Taxonomy" id="1658174"/>
    <lineage>
        <taxon>Eukaryota</taxon>
        <taxon>Fungi</taxon>
        <taxon>Dikarya</taxon>
        <taxon>Ascomycota</taxon>
        <taxon>Pezizomycotina</taxon>
        <taxon>Eurotiomycetes</taxon>
        <taxon>Eurotiomycetidae</taxon>
        <taxon>Onygenales</taxon>
        <taxon>Ajellomycetaceae</taxon>
        <taxon>Blastomyces</taxon>
    </lineage>
</organism>
<proteinExistence type="predicted"/>
<dbReference type="AlphaFoldDB" id="A0A1J9R852"/>
<evidence type="ECO:0000313" key="3">
    <source>
        <dbReference type="Proteomes" id="UP000242791"/>
    </source>
</evidence>
<evidence type="ECO:0000256" key="1">
    <source>
        <dbReference type="SAM" id="MobiDB-lite"/>
    </source>
</evidence>
<evidence type="ECO:0008006" key="4">
    <source>
        <dbReference type="Google" id="ProtNLM"/>
    </source>
</evidence>
<comment type="caution">
    <text evidence="2">The sequence shown here is derived from an EMBL/GenBank/DDBJ whole genome shotgun (WGS) entry which is preliminary data.</text>
</comment>
<keyword evidence="3" id="KW-1185">Reference proteome</keyword>
<dbReference type="Proteomes" id="UP000242791">
    <property type="component" value="Unassembled WGS sequence"/>
</dbReference>